<evidence type="ECO:0000313" key="2">
    <source>
        <dbReference type="EMBL" id="GGM12861.1"/>
    </source>
</evidence>
<protein>
    <recommendedName>
        <fullName evidence="1">DUF2231 domain-containing protein</fullName>
    </recommendedName>
</protein>
<dbReference type="Proteomes" id="UP000649829">
    <property type="component" value="Unassembled WGS sequence"/>
</dbReference>
<reference evidence="2" key="1">
    <citation type="journal article" date="2014" name="Int. J. Syst. Evol. Microbiol.">
        <title>Complete genome sequence of Corynebacterium casei LMG S-19264T (=DSM 44701T), isolated from a smear-ripened cheese.</title>
        <authorList>
            <consortium name="US DOE Joint Genome Institute (JGI-PGF)"/>
            <person name="Walter F."/>
            <person name="Albersmeier A."/>
            <person name="Kalinowski J."/>
            <person name="Ruckert C."/>
        </authorList>
    </citation>
    <scope>NUCLEOTIDE SEQUENCE</scope>
    <source>
        <strain evidence="2">CGMCC 1.6293</strain>
    </source>
</reference>
<proteinExistence type="predicted"/>
<dbReference type="InterPro" id="IPR019251">
    <property type="entry name" value="DUF2231_TM"/>
</dbReference>
<gene>
    <name evidence="2" type="ORF">GCM10011534_38660</name>
</gene>
<dbReference type="EMBL" id="BMLF01000004">
    <property type="protein sequence ID" value="GGM12861.1"/>
    <property type="molecule type" value="Genomic_DNA"/>
</dbReference>
<dbReference type="Pfam" id="PF09990">
    <property type="entry name" value="DUF2231"/>
    <property type="match status" value="1"/>
</dbReference>
<evidence type="ECO:0000313" key="3">
    <source>
        <dbReference type="Proteomes" id="UP000649829"/>
    </source>
</evidence>
<dbReference type="RefSeq" id="WP_028288426.1">
    <property type="nucleotide sequence ID" value="NZ_BMLF01000004.1"/>
</dbReference>
<comment type="caution">
    <text evidence="2">The sequence shown here is derived from an EMBL/GenBank/DDBJ whole genome shotgun (WGS) entry which is preliminary data.</text>
</comment>
<sequence>MAKKMINEPDTLSDPIVEHPGYEETESLVGLWGHPLHAMSVAFPVALTFCAFGADLFYWWSGELFWARAAIWAAGTAFLLGLLAGATGTAELLLVPGIRIRAPAWTHFVIAVLLLSLLGTNWGYRLQGYEAAVLPYGIVLSGFNVLVVMATGWHGGKLVFDHRLGTSKGKG</sequence>
<evidence type="ECO:0000259" key="1">
    <source>
        <dbReference type="Pfam" id="PF09990"/>
    </source>
</evidence>
<dbReference type="AlphaFoldDB" id="A0A917WKN4"/>
<keyword evidence="3" id="KW-1185">Reference proteome</keyword>
<accession>A0A917WKN4</accession>
<feature type="domain" description="DUF2231" evidence="1">
    <location>
        <begin position="33"/>
        <end position="167"/>
    </location>
</feature>
<organism evidence="2 3">
    <name type="scientific">Pseudooceanicola nanhaiensis</name>
    <dbReference type="NCBI Taxonomy" id="375761"/>
    <lineage>
        <taxon>Bacteria</taxon>
        <taxon>Pseudomonadati</taxon>
        <taxon>Pseudomonadota</taxon>
        <taxon>Alphaproteobacteria</taxon>
        <taxon>Rhodobacterales</taxon>
        <taxon>Paracoccaceae</taxon>
        <taxon>Pseudooceanicola</taxon>
    </lineage>
</organism>
<name>A0A917WKN4_9RHOB</name>
<reference evidence="2" key="2">
    <citation type="submission" date="2020-09" db="EMBL/GenBank/DDBJ databases">
        <authorList>
            <person name="Sun Q."/>
            <person name="Zhou Y."/>
        </authorList>
    </citation>
    <scope>NUCLEOTIDE SEQUENCE</scope>
    <source>
        <strain evidence="2">CGMCC 1.6293</strain>
    </source>
</reference>